<dbReference type="EMBL" id="VYWW01000028">
    <property type="protein sequence ID" value="KAA9321480.1"/>
    <property type="molecule type" value="Genomic_DNA"/>
</dbReference>
<dbReference type="PANTHER" id="PTHR39181:SF1">
    <property type="entry name" value="TYROSINE-PROTEIN PHOSPHATASE YWQE"/>
    <property type="match status" value="1"/>
</dbReference>
<proteinExistence type="inferred from homology"/>
<evidence type="ECO:0000256" key="3">
    <source>
        <dbReference type="ARBA" id="ARBA00022912"/>
    </source>
</evidence>
<dbReference type="SUPFAM" id="SSF89550">
    <property type="entry name" value="PHP domain-like"/>
    <property type="match status" value="1"/>
</dbReference>
<organism evidence="6 7">
    <name type="scientific">Lactobacillus jensenii</name>
    <dbReference type="NCBI Taxonomy" id="109790"/>
    <lineage>
        <taxon>Bacteria</taxon>
        <taxon>Bacillati</taxon>
        <taxon>Bacillota</taxon>
        <taxon>Bacilli</taxon>
        <taxon>Lactobacillales</taxon>
        <taxon>Lactobacillaceae</taxon>
        <taxon>Lactobacillus</taxon>
    </lineage>
</organism>
<dbReference type="InterPro" id="IPR016667">
    <property type="entry name" value="Caps_polysacc_synth_CpsB/CapC"/>
</dbReference>
<keyword evidence="2 5" id="KW-0378">Hydrolase</keyword>
<dbReference type="OrthoDB" id="9788539at2"/>
<dbReference type="GO" id="GO:0004725">
    <property type="term" value="F:protein tyrosine phosphatase activity"/>
    <property type="evidence" value="ECO:0007669"/>
    <property type="project" value="UniProtKB-UniRule"/>
</dbReference>
<dbReference type="PIRSF" id="PIRSF016557">
    <property type="entry name" value="Caps_synth_CpsB"/>
    <property type="match status" value="1"/>
</dbReference>
<dbReference type="EC" id="3.1.3.48" evidence="5"/>
<accession>A0A5N1IDQ4</accession>
<dbReference type="Gene3D" id="3.20.20.140">
    <property type="entry name" value="Metal-dependent hydrolases"/>
    <property type="match status" value="1"/>
</dbReference>
<comment type="caution">
    <text evidence="6">The sequence shown here is derived from an EMBL/GenBank/DDBJ whole genome shotgun (WGS) entry which is preliminary data.</text>
</comment>
<evidence type="ECO:0000256" key="2">
    <source>
        <dbReference type="ARBA" id="ARBA00022801"/>
    </source>
</evidence>
<comment type="similarity">
    <text evidence="1 5">Belongs to the metallo-dependent hydrolases superfamily. CpsB/CapC family.</text>
</comment>
<dbReference type="Pfam" id="PF19567">
    <property type="entry name" value="CpsB_CapC"/>
    <property type="match status" value="1"/>
</dbReference>
<keyword evidence="3 5" id="KW-0904">Protein phosphatase</keyword>
<protein>
    <recommendedName>
        <fullName evidence="5">Tyrosine-protein phosphatase</fullName>
        <ecNumber evidence="5">3.1.3.48</ecNumber>
    </recommendedName>
</protein>
<evidence type="ECO:0000313" key="7">
    <source>
        <dbReference type="Proteomes" id="UP000327236"/>
    </source>
</evidence>
<dbReference type="GO" id="GO:0030145">
    <property type="term" value="F:manganese ion binding"/>
    <property type="evidence" value="ECO:0007669"/>
    <property type="project" value="UniProtKB-UniRule"/>
</dbReference>
<dbReference type="Proteomes" id="UP000327236">
    <property type="component" value="Unassembled WGS sequence"/>
</dbReference>
<reference evidence="6 7" key="1">
    <citation type="submission" date="2019-09" db="EMBL/GenBank/DDBJ databases">
        <title>Draft genome sequence assemblies of isolates from the urinary tract.</title>
        <authorList>
            <person name="Mores C.R."/>
            <person name="Putonti C."/>
            <person name="Wolfe A.J."/>
        </authorList>
    </citation>
    <scope>NUCLEOTIDE SEQUENCE [LARGE SCALE GENOMIC DNA]</scope>
    <source>
        <strain evidence="6 7">UMB246</strain>
    </source>
</reference>
<name>A0A5N1IDQ4_LACJE</name>
<gene>
    <name evidence="6" type="ORF">F6H94_06380</name>
</gene>
<dbReference type="RefSeq" id="WP_151141544.1">
    <property type="nucleotide sequence ID" value="NZ_CP160084.1"/>
</dbReference>
<dbReference type="PANTHER" id="PTHR39181">
    <property type="entry name" value="TYROSINE-PROTEIN PHOSPHATASE YWQE"/>
    <property type="match status" value="1"/>
</dbReference>
<dbReference type="InterPro" id="IPR016195">
    <property type="entry name" value="Pol/histidinol_Pase-like"/>
</dbReference>
<sequence length="256" mass="29164">MVLVDIHCHILPGIDDGARDWMTSMKLAREAVQNGVTHAIVTPHTLNGKYLNHKKDVIRLTENFQEMIDEAGLPLQVFPGMEVRINGKLPEAIDNDDILFCDEDGKYMLLEFPSNDVPTYSSNMVYELLQEGITPIIVHPERNTKIMDDPAILQGFLEQGCLVQITASSYTGIFGKKVEKFARQLIKAGQGCTFASDAHDLPKRQYQLSEAYDKLGREFWEKLVQAWKENAKNIINGDPVDMHWRPLKQRKFFGLF</sequence>
<evidence type="ECO:0000256" key="1">
    <source>
        <dbReference type="ARBA" id="ARBA00005750"/>
    </source>
</evidence>
<evidence type="ECO:0000256" key="5">
    <source>
        <dbReference type="PIRNR" id="PIRNR016557"/>
    </source>
</evidence>
<evidence type="ECO:0000313" key="6">
    <source>
        <dbReference type="EMBL" id="KAA9321480.1"/>
    </source>
</evidence>
<dbReference type="AlphaFoldDB" id="A0A5N1IDQ4"/>
<comment type="catalytic activity">
    <reaction evidence="4 5">
        <text>O-phospho-L-tyrosyl-[protein] + H2O = L-tyrosyl-[protein] + phosphate</text>
        <dbReference type="Rhea" id="RHEA:10684"/>
        <dbReference type="Rhea" id="RHEA-COMP:10136"/>
        <dbReference type="Rhea" id="RHEA-COMP:20101"/>
        <dbReference type="ChEBI" id="CHEBI:15377"/>
        <dbReference type="ChEBI" id="CHEBI:43474"/>
        <dbReference type="ChEBI" id="CHEBI:46858"/>
        <dbReference type="ChEBI" id="CHEBI:61978"/>
        <dbReference type="EC" id="3.1.3.48"/>
    </reaction>
</comment>
<evidence type="ECO:0000256" key="4">
    <source>
        <dbReference type="ARBA" id="ARBA00051722"/>
    </source>
</evidence>